<organism evidence="1 2">
    <name type="scientific">Marivirga arenosa</name>
    <dbReference type="NCBI Taxonomy" id="3059076"/>
    <lineage>
        <taxon>Bacteria</taxon>
        <taxon>Pseudomonadati</taxon>
        <taxon>Bacteroidota</taxon>
        <taxon>Cytophagia</taxon>
        <taxon>Cytophagales</taxon>
        <taxon>Marivirgaceae</taxon>
        <taxon>Marivirga</taxon>
    </lineage>
</organism>
<dbReference type="RefSeq" id="WP_302099743.1">
    <property type="nucleotide sequence ID" value="NZ_CP129970.2"/>
</dbReference>
<reference evidence="1" key="1">
    <citation type="submission" date="2023-08" db="EMBL/GenBank/DDBJ databases">
        <title>Comparative genomics and taxonomic characterization of three novel marine species of genus Marivirga.</title>
        <authorList>
            <person name="Muhammad N."/>
            <person name="Kim S.-G."/>
        </authorList>
    </citation>
    <scope>NUCLEOTIDE SEQUENCE [LARGE SCALE GENOMIC DNA]</scope>
    <source>
        <strain evidence="1">ABR2-2</strain>
    </source>
</reference>
<proteinExistence type="predicted"/>
<protein>
    <submittedName>
        <fullName evidence="1">Uncharacterized protein</fullName>
    </submittedName>
</protein>
<sequence length="185" mass="21224">MSKENFEALKDKIERLSPSEVKIPNMPVDVFLQEAYNLYQWSKADQGKLIKIGIKDFQEFEARIGALSYVQSQWVNNRYQKGPYRQEWDEKSKKAEDLKNELENAFRFAFRKRADLLKNLQEIAKGSHNSDLIQDLSDLSALGKANLPLLEAINFEGSKLDQAENEASALSSLLAKVKKEKKREG</sequence>
<accession>A0AA49J9Y7</accession>
<dbReference type="AlphaFoldDB" id="A0AA49J9Y7"/>
<name>A0AA49J9Y7_9BACT</name>
<dbReference type="EMBL" id="CP129970">
    <property type="protein sequence ID" value="WKK83572.1"/>
    <property type="molecule type" value="Genomic_DNA"/>
</dbReference>
<evidence type="ECO:0000313" key="2">
    <source>
        <dbReference type="Proteomes" id="UP001244443"/>
    </source>
</evidence>
<evidence type="ECO:0000313" key="1">
    <source>
        <dbReference type="EMBL" id="WKK83572.1"/>
    </source>
</evidence>
<gene>
    <name evidence="1" type="ORF">QYS48_14815</name>
</gene>
<keyword evidence="2" id="KW-1185">Reference proteome</keyword>
<dbReference type="Proteomes" id="UP001244443">
    <property type="component" value="Chromosome"/>
</dbReference>